<evidence type="ECO:0000256" key="1">
    <source>
        <dbReference type="SAM" id="MobiDB-lite"/>
    </source>
</evidence>
<feature type="compositionally biased region" description="Low complexity" evidence="1">
    <location>
        <begin position="97"/>
        <end position="114"/>
    </location>
</feature>
<organism evidence="2 3">
    <name type="scientific">Ganoderma sinense ZZ0214-1</name>
    <dbReference type="NCBI Taxonomy" id="1077348"/>
    <lineage>
        <taxon>Eukaryota</taxon>
        <taxon>Fungi</taxon>
        <taxon>Dikarya</taxon>
        <taxon>Basidiomycota</taxon>
        <taxon>Agaricomycotina</taxon>
        <taxon>Agaricomycetes</taxon>
        <taxon>Polyporales</taxon>
        <taxon>Polyporaceae</taxon>
        <taxon>Ganoderma</taxon>
    </lineage>
</organism>
<gene>
    <name evidence="2" type="ORF">GSI_02651</name>
</gene>
<keyword evidence="3" id="KW-1185">Reference proteome</keyword>
<dbReference type="EMBL" id="AYKW01000004">
    <property type="protein sequence ID" value="PIL34864.1"/>
    <property type="molecule type" value="Genomic_DNA"/>
</dbReference>
<evidence type="ECO:0000313" key="3">
    <source>
        <dbReference type="Proteomes" id="UP000230002"/>
    </source>
</evidence>
<evidence type="ECO:0000313" key="2">
    <source>
        <dbReference type="EMBL" id="PIL34864.1"/>
    </source>
</evidence>
<reference evidence="2 3" key="1">
    <citation type="journal article" date="2015" name="Sci. Rep.">
        <title>Chromosome-level genome map provides insights into diverse defense mechanisms in the medicinal fungus Ganoderma sinense.</title>
        <authorList>
            <person name="Zhu Y."/>
            <person name="Xu J."/>
            <person name="Sun C."/>
            <person name="Zhou S."/>
            <person name="Xu H."/>
            <person name="Nelson D.R."/>
            <person name="Qian J."/>
            <person name="Song J."/>
            <person name="Luo H."/>
            <person name="Xiang L."/>
            <person name="Li Y."/>
            <person name="Xu Z."/>
            <person name="Ji A."/>
            <person name="Wang L."/>
            <person name="Lu S."/>
            <person name="Hayward A."/>
            <person name="Sun W."/>
            <person name="Li X."/>
            <person name="Schwartz D.C."/>
            <person name="Wang Y."/>
            <person name="Chen S."/>
        </authorList>
    </citation>
    <scope>NUCLEOTIDE SEQUENCE [LARGE SCALE GENOMIC DNA]</scope>
    <source>
        <strain evidence="2 3">ZZ0214-1</strain>
    </source>
</reference>
<dbReference type="Proteomes" id="UP000230002">
    <property type="component" value="Unassembled WGS sequence"/>
</dbReference>
<sequence>MVMISSLKSILLTSFIPLHSRLLPTNPASLRNRGSAPLKQRQTARLLRAPRWAGAVLKKSKFTFAIYQKSHDAQAMPFAHLHNVHGSVGLAPPPSSPSTSSFPGRSSSTSPPGFVEATSTIVFDMPAV</sequence>
<feature type="region of interest" description="Disordered" evidence="1">
    <location>
        <begin position="87"/>
        <end position="115"/>
    </location>
</feature>
<dbReference type="AlphaFoldDB" id="A0A2G8SM66"/>
<name>A0A2G8SM66_9APHY</name>
<comment type="caution">
    <text evidence="2">The sequence shown here is derived from an EMBL/GenBank/DDBJ whole genome shotgun (WGS) entry which is preliminary data.</text>
</comment>
<proteinExistence type="predicted"/>
<accession>A0A2G8SM66</accession>
<protein>
    <submittedName>
        <fullName evidence="2">Uncharacterized protein</fullName>
    </submittedName>
</protein>